<sequence length="223" mass="25246">MFLATISLIVVVLIFMIVVNFVLSNLSMFQTPFDIVLTLPLTGWSHTLEGVQFMYIIAGSVLVGALVIAVSTWVFDAKRKMKVKHLRKEQKRLQEAVNTLNASLPPEDTAEENEEATSGYMPNTPAEEPPPDVPDASSATPEDIRRSFEHTLSREEDELFPSDHDQDQAFEDEEREKDLRKEADRELPQEAPIEAELVDNEEEDNEETEKDDDQPKSQDAEKS</sequence>
<comment type="caution">
    <text evidence="3">The sequence shown here is derived from an EMBL/GenBank/DDBJ whole genome shotgun (WGS) entry which is preliminary data.</text>
</comment>
<protein>
    <submittedName>
        <fullName evidence="3">Uncharacterized protein</fullName>
    </submittedName>
</protein>
<dbReference type="Proteomes" id="UP000649604">
    <property type="component" value="Unassembled WGS sequence"/>
</dbReference>
<keyword evidence="2" id="KW-0812">Transmembrane</keyword>
<keyword evidence="2" id="KW-1133">Transmembrane helix</keyword>
<feature type="compositionally biased region" description="Basic and acidic residues" evidence="1">
    <location>
        <begin position="142"/>
        <end position="154"/>
    </location>
</feature>
<feature type="transmembrane region" description="Helical" evidence="2">
    <location>
        <begin position="7"/>
        <end position="33"/>
    </location>
</feature>
<evidence type="ECO:0000256" key="1">
    <source>
        <dbReference type="SAM" id="MobiDB-lite"/>
    </source>
</evidence>
<feature type="transmembrane region" description="Helical" evidence="2">
    <location>
        <begin position="53"/>
        <end position="75"/>
    </location>
</feature>
<name>A0A9D5K0L4_9BACT</name>
<evidence type="ECO:0000313" key="3">
    <source>
        <dbReference type="EMBL" id="MBD3327588.1"/>
    </source>
</evidence>
<dbReference type="EMBL" id="WJJP01000762">
    <property type="protein sequence ID" value="MBD3327588.1"/>
    <property type="molecule type" value="Genomic_DNA"/>
</dbReference>
<dbReference type="AlphaFoldDB" id="A0A9D5K0L4"/>
<feature type="compositionally biased region" description="Basic and acidic residues" evidence="1">
    <location>
        <begin position="176"/>
        <end position="188"/>
    </location>
</feature>
<organism evidence="3 4">
    <name type="scientific">candidate division KSB3 bacterium</name>
    <dbReference type="NCBI Taxonomy" id="2044937"/>
    <lineage>
        <taxon>Bacteria</taxon>
        <taxon>candidate division KSB3</taxon>
    </lineage>
</organism>
<evidence type="ECO:0000313" key="4">
    <source>
        <dbReference type="Proteomes" id="UP000649604"/>
    </source>
</evidence>
<gene>
    <name evidence="3" type="ORF">GF339_23595</name>
</gene>
<evidence type="ECO:0000256" key="2">
    <source>
        <dbReference type="SAM" id="Phobius"/>
    </source>
</evidence>
<reference evidence="3" key="1">
    <citation type="submission" date="2019-11" db="EMBL/GenBank/DDBJ databases">
        <title>Microbial mats filling the niche in hypersaline microbial mats.</title>
        <authorList>
            <person name="Wong H.L."/>
            <person name="Macleod F.I."/>
            <person name="White R.A. III"/>
            <person name="Burns B.P."/>
        </authorList>
    </citation>
    <scope>NUCLEOTIDE SEQUENCE</scope>
    <source>
        <strain evidence="3">Rbin_158</strain>
    </source>
</reference>
<feature type="compositionally biased region" description="Acidic residues" evidence="1">
    <location>
        <begin position="196"/>
        <end position="212"/>
    </location>
</feature>
<keyword evidence="2" id="KW-0472">Membrane</keyword>
<feature type="compositionally biased region" description="Basic and acidic residues" evidence="1">
    <location>
        <begin position="213"/>
        <end position="223"/>
    </location>
</feature>
<feature type="region of interest" description="Disordered" evidence="1">
    <location>
        <begin position="97"/>
        <end position="223"/>
    </location>
</feature>
<accession>A0A9D5K0L4</accession>
<proteinExistence type="predicted"/>